<protein>
    <submittedName>
        <fullName evidence="1">Uncharacterized protein</fullName>
    </submittedName>
</protein>
<gene>
    <name evidence="1" type="ORF">GTP90_11375</name>
</gene>
<accession>A0A845GPA6</accession>
<reference evidence="1" key="1">
    <citation type="submission" date="2019-12" db="EMBL/GenBank/DDBJ databases">
        <title>Novel species isolated from a subtropical stream in China.</title>
        <authorList>
            <person name="Lu H."/>
        </authorList>
    </citation>
    <scope>NUCLEOTIDE SEQUENCE [LARGE SCALE GENOMIC DNA]</scope>
    <source>
        <strain evidence="1">FT81W</strain>
    </source>
</reference>
<dbReference type="AlphaFoldDB" id="A0A845GPA6"/>
<dbReference type="RefSeq" id="WP_161083631.1">
    <property type="nucleotide sequence ID" value="NZ_WWCX01000014.1"/>
</dbReference>
<evidence type="ECO:0000313" key="2">
    <source>
        <dbReference type="Proteomes" id="UP000447355"/>
    </source>
</evidence>
<comment type="caution">
    <text evidence="1">The sequence shown here is derived from an EMBL/GenBank/DDBJ whole genome shotgun (WGS) entry which is preliminary data.</text>
</comment>
<sequence>MQISNQDVDDAALKAVGHDAVRLLCSGDITTLASRFGYATALGREPAAAIQEDLKECLEQIGASGLAYKLELGYEVKFFAPNAPNLFALVECVIPVKHVSGGVLVEVIVTSNGTDKYATLEQISVA</sequence>
<dbReference type="EMBL" id="WWCX01000014">
    <property type="protein sequence ID" value="MYM94459.1"/>
    <property type="molecule type" value="Genomic_DNA"/>
</dbReference>
<dbReference type="Proteomes" id="UP000447355">
    <property type="component" value="Unassembled WGS sequence"/>
</dbReference>
<proteinExistence type="predicted"/>
<name>A0A845GPA6_9BURK</name>
<organism evidence="1 2">
    <name type="scientific">Duganella vulcania</name>
    <dbReference type="NCBI Taxonomy" id="2692166"/>
    <lineage>
        <taxon>Bacteria</taxon>
        <taxon>Pseudomonadati</taxon>
        <taxon>Pseudomonadota</taxon>
        <taxon>Betaproteobacteria</taxon>
        <taxon>Burkholderiales</taxon>
        <taxon>Oxalobacteraceae</taxon>
        <taxon>Telluria group</taxon>
        <taxon>Duganella</taxon>
    </lineage>
</organism>
<evidence type="ECO:0000313" key="1">
    <source>
        <dbReference type="EMBL" id="MYM94459.1"/>
    </source>
</evidence>